<sequence>MSRCLGAKGHGDRVDTVFYPPARAQGIFVSGGAPRTPWWKKIMSSGNNADNQPDQKLVLRPIVGLAENLPKGDLERITIDAILRHRQLRDEAEERCEQCQTATFVDPRGKTVGPARIAYIVAMIDVHAQQTVLSTLLDVLGYVPLTSVDKSL</sequence>
<evidence type="ECO:0000313" key="1">
    <source>
        <dbReference type="EMBL" id="PSH54689.1"/>
    </source>
</evidence>
<evidence type="ECO:0000313" key="2">
    <source>
        <dbReference type="Proteomes" id="UP000241158"/>
    </source>
</evidence>
<dbReference type="SUPFAM" id="SSF109631">
    <property type="entry name" value="Transcriptional repressor TraM"/>
    <property type="match status" value="1"/>
</dbReference>
<dbReference type="OrthoDB" id="8246915at2"/>
<dbReference type="Pfam" id="PF09228">
    <property type="entry name" value="Prok-TraM"/>
    <property type="match status" value="1"/>
</dbReference>
<dbReference type="GO" id="GO:0045892">
    <property type="term" value="P:negative regulation of DNA-templated transcription"/>
    <property type="evidence" value="ECO:0007669"/>
    <property type="project" value="InterPro"/>
</dbReference>
<dbReference type="EMBL" id="PGGN01000008">
    <property type="protein sequence ID" value="PSH54689.1"/>
    <property type="molecule type" value="Genomic_DNA"/>
</dbReference>
<dbReference type="InterPro" id="IPR015309">
    <property type="entry name" value="Tscrpt_rep_TraM"/>
</dbReference>
<reference evidence="2" key="1">
    <citation type="submission" date="2017-11" db="EMBL/GenBank/DDBJ databases">
        <authorList>
            <person name="Kuznetsova I."/>
            <person name="Sazanova A."/>
            <person name="Chirak E."/>
            <person name="Safronova V."/>
            <person name="Willems A."/>
        </authorList>
    </citation>
    <scope>NUCLEOTIDE SEQUENCE [LARGE SCALE GENOMIC DNA]</scope>
    <source>
        <strain evidence="2">PEPV15</strain>
    </source>
</reference>
<dbReference type="AlphaFoldDB" id="A0A2P7AKE8"/>
<keyword evidence="2" id="KW-1185">Reference proteome</keyword>
<dbReference type="Gene3D" id="1.10.287.160">
    <property type="entry name" value="HR1 repeat"/>
    <property type="match status" value="1"/>
</dbReference>
<proteinExistence type="predicted"/>
<comment type="caution">
    <text evidence="1">The sequence shown here is derived from an EMBL/GenBank/DDBJ whole genome shotgun (WGS) entry which is preliminary data.</text>
</comment>
<accession>A0A2P7AKE8</accession>
<name>A0A2P7AKE8_9HYPH</name>
<dbReference type="InterPro" id="IPR036336">
    <property type="entry name" value="Tscrpt_rep_TraM_sf"/>
</dbReference>
<gene>
    <name evidence="1" type="ORF">CU100_26320</name>
</gene>
<organism evidence="1 2">
    <name type="scientific">Phyllobacterium endophyticum</name>
    <dbReference type="NCBI Taxonomy" id="1149773"/>
    <lineage>
        <taxon>Bacteria</taxon>
        <taxon>Pseudomonadati</taxon>
        <taxon>Pseudomonadota</taxon>
        <taxon>Alphaproteobacteria</taxon>
        <taxon>Hyphomicrobiales</taxon>
        <taxon>Phyllobacteriaceae</taxon>
        <taxon>Phyllobacterium</taxon>
    </lineage>
</organism>
<dbReference type="Proteomes" id="UP000241158">
    <property type="component" value="Unassembled WGS sequence"/>
</dbReference>
<protein>
    <submittedName>
        <fullName evidence="1">Uncharacterized protein</fullName>
    </submittedName>
</protein>